<feature type="compositionally biased region" description="Basic residues" evidence="1">
    <location>
        <begin position="103"/>
        <end position="115"/>
    </location>
</feature>
<dbReference type="EMBL" id="CP146203">
    <property type="protein sequence ID" value="XBH21563.1"/>
    <property type="molecule type" value="Genomic_DNA"/>
</dbReference>
<gene>
    <name evidence="2" type="primary">cas2e</name>
    <name evidence="2" type="ORF">V5R04_15360</name>
</gene>
<feature type="region of interest" description="Disordered" evidence="1">
    <location>
        <begin position="96"/>
        <end position="115"/>
    </location>
</feature>
<dbReference type="Pfam" id="PF09707">
    <property type="entry name" value="Cas_Cas2CT1978"/>
    <property type="match status" value="1"/>
</dbReference>
<sequence>MVVIIVTAVPIGLRGQLTKWLLEAAPGVFVGHVSKRVRDLLWERVEEYLGTGRALMVWQTNNEQGLDFKNLGHDWAPTDFDGLTLMMRPTNKSVIGLENPKKGWSKHSRRRRYGN</sequence>
<proteinExistence type="predicted"/>
<dbReference type="CDD" id="cd09755">
    <property type="entry name" value="Cas2_I-E"/>
    <property type="match status" value="1"/>
</dbReference>
<accession>A0AAU7DUR8</accession>
<protein>
    <submittedName>
        <fullName evidence="2">Type I-E CRISPR-associated endoribonuclease Cas2e</fullName>
    </submittedName>
</protein>
<name>A0AAU7DUR8_9MICO</name>
<dbReference type="InterPro" id="IPR010152">
    <property type="entry name" value="CRISPR-assoc_prot_Cas2_sub"/>
</dbReference>
<organism evidence="2">
    <name type="scientific">Jonesiaceae bacterium BS-20</name>
    <dbReference type="NCBI Taxonomy" id="3120821"/>
    <lineage>
        <taxon>Bacteria</taxon>
        <taxon>Bacillati</taxon>
        <taxon>Actinomycetota</taxon>
        <taxon>Actinomycetes</taxon>
        <taxon>Micrococcales</taxon>
        <taxon>Jonesiaceae</taxon>
    </lineage>
</organism>
<dbReference type="Gene3D" id="3.30.70.240">
    <property type="match status" value="1"/>
</dbReference>
<evidence type="ECO:0000256" key="1">
    <source>
        <dbReference type="SAM" id="MobiDB-lite"/>
    </source>
</evidence>
<dbReference type="NCBIfam" id="TIGR01873">
    <property type="entry name" value="cas_CT1978"/>
    <property type="match status" value="1"/>
</dbReference>
<reference evidence="2" key="1">
    <citation type="submission" date="2024-02" db="EMBL/GenBank/DDBJ databases">
        <title>Tomenella chthoni gen. nov. sp. nov., a member of the family Jonesiaceae isolated from bat guano.</title>
        <authorList>
            <person name="Miller S.L."/>
            <person name="King J."/>
            <person name="Sankaranarayanan K."/>
            <person name="Lawson P.A."/>
        </authorList>
    </citation>
    <scope>NUCLEOTIDE SEQUENCE</scope>
    <source>
        <strain evidence="2">BS-20</strain>
    </source>
</reference>
<evidence type="ECO:0000313" key="2">
    <source>
        <dbReference type="EMBL" id="XBH21563.1"/>
    </source>
</evidence>
<dbReference type="AlphaFoldDB" id="A0AAU7DUR8"/>